<dbReference type="Pfam" id="PF00069">
    <property type="entry name" value="Pkinase"/>
    <property type="match status" value="2"/>
</dbReference>
<dbReference type="SMART" id="SM00220">
    <property type="entry name" value="S_TKc"/>
    <property type="match status" value="1"/>
</dbReference>
<evidence type="ECO:0000256" key="16">
    <source>
        <dbReference type="ARBA" id="ARBA00046654"/>
    </source>
</evidence>
<dbReference type="InterPro" id="IPR054521">
    <property type="entry name" value="HRI2_3H"/>
</dbReference>
<feature type="binding site" evidence="19">
    <location>
        <position position="261"/>
    </location>
    <ligand>
        <name>ATP</name>
        <dbReference type="ChEBI" id="CHEBI:30616"/>
    </ligand>
</feature>
<comment type="similarity">
    <text evidence="12">Belongs to the protein kinase superfamily. Ser/Thr protein kinase family. GCN2 subfamily.</text>
</comment>
<evidence type="ECO:0000256" key="18">
    <source>
        <dbReference type="ARBA" id="ARBA00048977"/>
    </source>
</evidence>
<evidence type="ECO:0000256" key="19">
    <source>
        <dbReference type="PROSITE-ProRule" id="PRU10141"/>
    </source>
</evidence>
<dbReference type="PROSITE" id="PS00108">
    <property type="entry name" value="PROTEIN_KINASE_ST"/>
    <property type="match status" value="1"/>
</dbReference>
<evidence type="ECO:0000256" key="8">
    <source>
        <dbReference type="ARBA" id="ARBA00022840"/>
    </source>
</evidence>
<protein>
    <recommendedName>
        <fullName evidence="13">Eukaryotic translation initiation factor 2-alpha kinase 1</fullName>
        <ecNumber evidence="1">2.7.11.1</ecNumber>
    </recommendedName>
    <alternativeName>
        <fullName evidence="15">Heme-regulated eukaryotic initiation factor eIF-2-alpha kinase</fullName>
    </alternativeName>
    <alternativeName>
        <fullName evidence="14">Hemin-sensitive initiation factor 2-alpha kinase</fullName>
    </alternativeName>
</protein>
<dbReference type="Proteomes" id="UP001209878">
    <property type="component" value="Unassembled WGS sequence"/>
</dbReference>
<dbReference type="Gene3D" id="1.10.510.10">
    <property type="entry name" value="Transferase(Phosphotransferase) domain 1"/>
    <property type="match status" value="1"/>
</dbReference>
<dbReference type="InterPro" id="IPR000719">
    <property type="entry name" value="Prot_kinase_dom"/>
</dbReference>
<dbReference type="Gene3D" id="3.30.200.20">
    <property type="entry name" value="Phosphorylase Kinase, domain 1"/>
    <property type="match status" value="1"/>
</dbReference>
<dbReference type="PROSITE" id="PS00107">
    <property type="entry name" value="PROTEIN_KINASE_ATP"/>
    <property type="match status" value="1"/>
</dbReference>
<comment type="subunit">
    <text evidence="16">Synthesized in an inactive form that binds to the N-terminal domain of CDC37. Has to be associated with a multiprotein complex containing Hsp90, CDC37 and PPP5C for maturation and activation by autophosphorylation. The phosphatase PPP5C modulates this activation. Homodimer; homodimerizes in presence of heme, forming a disulfide-linked inactive homodimer. Interacts with DELE1; binds both to full-length DELE1 and processed form of DELE1 (S-DELE1) in response to stress, leading to activate its protein kinase activity and trigger the integrated stress response (ISR).</text>
</comment>
<dbReference type="GO" id="GO:0005737">
    <property type="term" value="C:cytoplasm"/>
    <property type="evidence" value="ECO:0007669"/>
    <property type="project" value="TreeGrafter"/>
</dbReference>
<dbReference type="InterPro" id="IPR017441">
    <property type="entry name" value="Protein_kinase_ATP_BS"/>
</dbReference>
<dbReference type="PROSITE" id="PS50011">
    <property type="entry name" value="PROTEIN_KINASE_DOM"/>
    <property type="match status" value="1"/>
</dbReference>
<evidence type="ECO:0000256" key="4">
    <source>
        <dbReference type="ARBA" id="ARBA00022679"/>
    </source>
</evidence>
<dbReference type="EC" id="2.7.11.1" evidence="1"/>
<dbReference type="AlphaFoldDB" id="A0AAD9L4K6"/>
<comment type="catalytic activity">
    <reaction evidence="18">
        <text>L-seryl-[protein] + ATP = O-phospho-L-seryl-[protein] + ADP + H(+)</text>
        <dbReference type="Rhea" id="RHEA:17989"/>
        <dbReference type="Rhea" id="RHEA-COMP:9863"/>
        <dbReference type="Rhea" id="RHEA-COMP:11604"/>
        <dbReference type="ChEBI" id="CHEBI:15378"/>
        <dbReference type="ChEBI" id="CHEBI:29999"/>
        <dbReference type="ChEBI" id="CHEBI:30616"/>
        <dbReference type="ChEBI" id="CHEBI:83421"/>
        <dbReference type="ChEBI" id="CHEBI:456216"/>
        <dbReference type="EC" id="2.7.11.1"/>
    </reaction>
    <physiologicalReaction direction="left-to-right" evidence="18">
        <dbReference type="Rhea" id="RHEA:17990"/>
    </physiologicalReaction>
</comment>
<proteinExistence type="inferred from homology"/>
<evidence type="ECO:0000256" key="15">
    <source>
        <dbReference type="ARBA" id="ARBA00042914"/>
    </source>
</evidence>
<keyword evidence="2" id="KW-0723">Serine/threonine-protein kinase</keyword>
<evidence type="ECO:0000256" key="6">
    <source>
        <dbReference type="ARBA" id="ARBA00022741"/>
    </source>
</evidence>
<keyword evidence="8 19" id="KW-0067">ATP-binding</keyword>
<dbReference type="Pfam" id="PF22949">
    <property type="entry name" value="HRI2_3H"/>
    <property type="match status" value="1"/>
</dbReference>
<dbReference type="PANTHER" id="PTHR11042">
    <property type="entry name" value="EUKARYOTIC TRANSLATION INITIATION FACTOR 2-ALPHA KINASE EIF2-ALPHA KINASE -RELATED"/>
    <property type="match status" value="1"/>
</dbReference>
<dbReference type="CDD" id="cd13996">
    <property type="entry name" value="STKc_EIF2AK"/>
    <property type="match status" value="1"/>
</dbReference>
<dbReference type="GO" id="GO:0017148">
    <property type="term" value="P:negative regulation of translation"/>
    <property type="evidence" value="ECO:0007669"/>
    <property type="project" value="UniProtKB-KW"/>
</dbReference>
<evidence type="ECO:0000256" key="2">
    <source>
        <dbReference type="ARBA" id="ARBA00022527"/>
    </source>
</evidence>
<dbReference type="EMBL" id="JAODUO010000322">
    <property type="protein sequence ID" value="KAK2183132.1"/>
    <property type="molecule type" value="Genomic_DNA"/>
</dbReference>
<evidence type="ECO:0000256" key="11">
    <source>
        <dbReference type="ARBA" id="ARBA00023193"/>
    </source>
</evidence>
<evidence type="ECO:0000256" key="5">
    <source>
        <dbReference type="ARBA" id="ARBA00022737"/>
    </source>
</evidence>
<feature type="domain" description="Protein kinase" evidence="21">
    <location>
        <begin position="231"/>
        <end position="620"/>
    </location>
</feature>
<keyword evidence="10" id="KW-1015">Disulfide bond</keyword>
<evidence type="ECO:0000256" key="14">
    <source>
        <dbReference type="ARBA" id="ARBA00042456"/>
    </source>
</evidence>
<gene>
    <name evidence="22" type="ORF">NP493_318g02002</name>
</gene>
<evidence type="ECO:0000256" key="9">
    <source>
        <dbReference type="ARBA" id="ARBA00022843"/>
    </source>
</evidence>
<evidence type="ECO:0000256" key="10">
    <source>
        <dbReference type="ARBA" id="ARBA00023157"/>
    </source>
</evidence>
<evidence type="ECO:0000313" key="22">
    <source>
        <dbReference type="EMBL" id="KAK2183132.1"/>
    </source>
</evidence>
<keyword evidence="11" id="KW-0652">Protein synthesis inhibitor</keyword>
<keyword evidence="6 19" id="KW-0547">Nucleotide-binding</keyword>
<keyword evidence="7" id="KW-0418">Kinase</keyword>
<evidence type="ECO:0000256" key="3">
    <source>
        <dbReference type="ARBA" id="ARBA00022553"/>
    </source>
</evidence>
<comment type="caution">
    <text evidence="22">The sequence shown here is derived from an EMBL/GenBank/DDBJ whole genome shotgun (WGS) entry which is preliminary data.</text>
</comment>
<sequence>MAHLLQQFRKVRNIFNSPTSAIFLYYHALLIWPPELFGADLRQQTSQTCRPTYVTNATAVFTKQGSNVLPPHGVLVTEANHLPTGEGSTESSSSGEIEAQNGAVVPHSGRPELSSDLLLVALLEHLCSLYVSDHQRRNQLFTLLYGQLKKMKLTCPVAGLDELGSIRSQYKVGFMKLVQAALATVDKESHAALLAEGQDRMRVFINPWQVPGRLGSVLDVGLHTSRCQDEFAEISMLGTGGFGEVHQVRNKLDNCKYAIKKIYFRDTNIFVWVKVLREAKHLAGLSHKHIVRYYASWLEYNNPFSALTAEPCQPSRLPALLCQADATPANGESNNSSHGIVFETSTSVPRDNSHSCHGYTNCHSNSAPGCEDETSEDSPCYSTTQSRMLKSACVILHIQMELCTQTLCQWLQERNSHVSSMLSSHDVYSLVHKEENAKILKQILKAVNYIHGRNIIHRDLKPKNIFLVIAENGETQVKIGDFGLSRIAVTDVPLTPSPGCHQAAVVVTLAVFFTTAAVGTESCYTSGVGTTSYAAPEQLNSCCYSSKVDMFSLGLIMFELYQPFFTEMEKSNCWRLLREKHQMPTEFINAWPQQARCIEKLTGAPEERPTAAQVLQEEFLCSKDQIILHLRHKVSSQEDQIRTLEERISQLEQQLSEKVKRETSADITKTIIS</sequence>
<organism evidence="22 23">
    <name type="scientific">Ridgeia piscesae</name>
    <name type="common">Tubeworm</name>
    <dbReference type="NCBI Taxonomy" id="27915"/>
    <lineage>
        <taxon>Eukaryota</taxon>
        <taxon>Metazoa</taxon>
        <taxon>Spiralia</taxon>
        <taxon>Lophotrochozoa</taxon>
        <taxon>Annelida</taxon>
        <taxon>Polychaeta</taxon>
        <taxon>Sedentaria</taxon>
        <taxon>Canalipalpata</taxon>
        <taxon>Sabellida</taxon>
        <taxon>Siboglinidae</taxon>
        <taxon>Ridgeia</taxon>
    </lineage>
</organism>
<dbReference type="SUPFAM" id="SSF56112">
    <property type="entry name" value="Protein kinase-like (PK-like)"/>
    <property type="match status" value="1"/>
</dbReference>
<dbReference type="GO" id="GO:0005524">
    <property type="term" value="F:ATP binding"/>
    <property type="evidence" value="ECO:0007669"/>
    <property type="project" value="UniProtKB-UniRule"/>
</dbReference>
<accession>A0AAD9L4K6</accession>
<keyword evidence="3" id="KW-0597">Phosphoprotein</keyword>
<evidence type="ECO:0000256" key="17">
    <source>
        <dbReference type="ARBA" id="ARBA00048659"/>
    </source>
</evidence>
<dbReference type="GO" id="GO:0005634">
    <property type="term" value="C:nucleus"/>
    <property type="evidence" value="ECO:0007669"/>
    <property type="project" value="TreeGrafter"/>
</dbReference>
<dbReference type="InterPro" id="IPR011009">
    <property type="entry name" value="Kinase-like_dom_sf"/>
</dbReference>
<reference evidence="22" key="1">
    <citation type="journal article" date="2023" name="Mol. Biol. Evol.">
        <title>Third-Generation Sequencing Reveals the Adaptive Role of the Epigenome in Three Deep-Sea Polychaetes.</title>
        <authorList>
            <person name="Perez M."/>
            <person name="Aroh O."/>
            <person name="Sun Y."/>
            <person name="Lan Y."/>
            <person name="Juniper S.K."/>
            <person name="Young C.R."/>
            <person name="Angers B."/>
            <person name="Qian P.Y."/>
        </authorList>
    </citation>
    <scope>NUCLEOTIDE SEQUENCE</scope>
    <source>
        <strain evidence="22">R07B-5</strain>
    </source>
</reference>
<keyword evidence="5" id="KW-0677">Repeat</keyword>
<evidence type="ECO:0000256" key="7">
    <source>
        <dbReference type="ARBA" id="ARBA00022777"/>
    </source>
</evidence>
<evidence type="ECO:0000256" key="20">
    <source>
        <dbReference type="SAM" id="Coils"/>
    </source>
</evidence>
<keyword evidence="23" id="KW-1185">Reference proteome</keyword>
<keyword evidence="20" id="KW-0175">Coiled coil</keyword>
<dbReference type="GO" id="GO:0004694">
    <property type="term" value="F:eukaryotic translation initiation factor 2alpha kinase activity"/>
    <property type="evidence" value="ECO:0007669"/>
    <property type="project" value="TreeGrafter"/>
</dbReference>
<evidence type="ECO:0000259" key="21">
    <source>
        <dbReference type="PROSITE" id="PS50011"/>
    </source>
</evidence>
<evidence type="ECO:0000256" key="1">
    <source>
        <dbReference type="ARBA" id="ARBA00012513"/>
    </source>
</evidence>
<feature type="coiled-coil region" evidence="20">
    <location>
        <begin position="627"/>
        <end position="661"/>
    </location>
</feature>
<dbReference type="InterPro" id="IPR050339">
    <property type="entry name" value="CC_SR_Kinase"/>
</dbReference>
<comment type="catalytic activity">
    <reaction evidence="17">
        <text>L-threonyl-[protein] + ATP = O-phospho-L-threonyl-[protein] + ADP + H(+)</text>
        <dbReference type="Rhea" id="RHEA:46608"/>
        <dbReference type="Rhea" id="RHEA-COMP:11060"/>
        <dbReference type="Rhea" id="RHEA-COMP:11605"/>
        <dbReference type="ChEBI" id="CHEBI:15378"/>
        <dbReference type="ChEBI" id="CHEBI:30013"/>
        <dbReference type="ChEBI" id="CHEBI:30616"/>
        <dbReference type="ChEBI" id="CHEBI:61977"/>
        <dbReference type="ChEBI" id="CHEBI:456216"/>
        <dbReference type="EC" id="2.7.11.1"/>
    </reaction>
    <physiologicalReaction direction="left-to-right" evidence="17">
        <dbReference type="Rhea" id="RHEA:46609"/>
    </physiologicalReaction>
</comment>
<dbReference type="InterPro" id="IPR008271">
    <property type="entry name" value="Ser/Thr_kinase_AS"/>
</dbReference>
<evidence type="ECO:0000313" key="23">
    <source>
        <dbReference type="Proteomes" id="UP001209878"/>
    </source>
</evidence>
<evidence type="ECO:0000256" key="12">
    <source>
        <dbReference type="ARBA" id="ARBA00037982"/>
    </source>
</evidence>
<keyword evidence="4" id="KW-0808">Transferase</keyword>
<evidence type="ECO:0000256" key="13">
    <source>
        <dbReference type="ARBA" id="ARBA00040433"/>
    </source>
</evidence>
<dbReference type="PANTHER" id="PTHR11042:SF160">
    <property type="entry name" value="EUKARYOTIC TRANSLATION INITIATION FACTOR 2-ALPHA KINASE 1"/>
    <property type="match status" value="1"/>
</dbReference>
<name>A0AAD9L4K6_RIDPI</name>
<keyword evidence="9" id="KW-0832">Ubl conjugation</keyword>